<dbReference type="GeneID" id="25287674"/>
<dbReference type="HAMAP" id="MF_03198">
    <property type="entry name" value="Methyltr_EFM6"/>
    <property type="match status" value="1"/>
</dbReference>
<dbReference type="HOGENOM" id="CLU_055721_2_1_1"/>
<name>A0A072NU58_9EURO</name>
<dbReference type="STRING" id="1182545.A0A072NU58"/>
<dbReference type="PANTHER" id="PTHR14614">
    <property type="entry name" value="HEPATOCELLULAR CARCINOMA-ASSOCIATED ANTIGEN"/>
    <property type="match status" value="1"/>
</dbReference>
<dbReference type="Pfam" id="PF10294">
    <property type="entry name" value="Methyltransf_16"/>
    <property type="match status" value="1"/>
</dbReference>
<dbReference type="GO" id="GO:0005829">
    <property type="term" value="C:cytosol"/>
    <property type="evidence" value="ECO:0007669"/>
    <property type="project" value="TreeGrafter"/>
</dbReference>
<protein>
    <recommendedName>
        <fullName evidence="1">Protein-lysine N-methyltransferase EFM6</fullName>
        <ecNumber evidence="1">2.1.1.-</ecNumber>
    </recommendedName>
    <alternativeName>
        <fullName evidence="1">Elongation factor methyltransferase 6</fullName>
    </alternativeName>
</protein>
<dbReference type="AlphaFoldDB" id="A0A072NU58"/>
<comment type="caution">
    <text evidence="2">The sequence shown here is derived from an EMBL/GenBank/DDBJ whole genome shotgun (WGS) entry which is preliminary data.</text>
</comment>
<feature type="binding site" evidence="1">
    <location>
        <position position="144"/>
    </location>
    <ligand>
        <name>S-adenosyl-L-methionine</name>
        <dbReference type="ChEBI" id="CHEBI:59789"/>
    </ligand>
</feature>
<proteinExistence type="inferred from homology"/>
<dbReference type="EMBL" id="AMGV01000027">
    <property type="protein sequence ID" value="KEF51166.1"/>
    <property type="molecule type" value="Genomic_DNA"/>
</dbReference>
<comment type="similarity">
    <text evidence="1">Belongs to the class I-like SAM-binding methyltransferase superfamily. METTL21 family. EFM6 subfamily.</text>
</comment>
<comment type="subcellular location">
    <subcellularLocation>
        <location evidence="1">Cytoplasm</location>
    </subcellularLocation>
</comment>
<dbReference type="RefSeq" id="XP_013253756.1">
    <property type="nucleotide sequence ID" value="XM_013398302.1"/>
</dbReference>
<feature type="binding site" evidence="1">
    <location>
        <position position="61"/>
    </location>
    <ligand>
        <name>S-adenosyl-L-methionine</name>
        <dbReference type="ChEBI" id="CHEBI:59789"/>
    </ligand>
</feature>
<dbReference type="VEuPathDB" id="FungiDB:A1O9_12780"/>
<dbReference type="GO" id="GO:0016279">
    <property type="term" value="F:protein-lysine N-methyltransferase activity"/>
    <property type="evidence" value="ECO:0007669"/>
    <property type="project" value="UniProtKB-UniRule"/>
</dbReference>
<dbReference type="OrthoDB" id="407325at2759"/>
<dbReference type="PANTHER" id="PTHR14614:SF152">
    <property type="entry name" value="PROTEIN-LYSINE N-METHYLTRANSFERASE EFM6"/>
    <property type="match status" value="1"/>
</dbReference>
<reference evidence="2 3" key="1">
    <citation type="submission" date="2013-03" db="EMBL/GenBank/DDBJ databases">
        <title>The Genome Sequence of Exophiala aquamarina CBS 119918.</title>
        <authorList>
            <consortium name="The Broad Institute Genomics Platform"/>
            <person name="Cuomo C."/>
            <person name="de Hoog S."/>
            <person name="Gorbushina A."/>
            <person name="Walker B."/>
            <person name="Young S.K."/>
            <person name="Zeng Q."/>
            <person name="Gargeya S."/>
            <person name="Fitzgerald M."/>
            <person name="Haas B."/>
            <person name="Abouelleil A."/>
            <person name="Allen A.W."/>
            <person name="Alvarado L."/>
            <person name="Arachchi H.M."/>
            <person name="Berlin A.M."/>
            <person name="Chapman S.B."/>
            <person name="Gainer-Dewar J."/>
            <person name="Goldberg J."/>
            <person name="Griggs A."/>
            <person name="Gujja S."/>
            <person name="Hansen M."/>
            <person name="Howarth C."/>
            <person name="Imamovic A."/>
            <person name="Ireland A."/>
            <person name="Larimer J."/>
            <person name="McCowan C."/>
            <person name="Murphy C."/>
            <person name="Pearson M."/>
            <person name="Poon T.W."/>
            <person name="Priest M."/>
            <person name="Roberts A."/>
            <person name="Saif S."/>
            <person name="Shea T."/>
            <person name="Sisk P."/>
            <person name="Sykes S."/>
            <person name="Wortman J."/>
            <person name="Nusbaum C."/>
            <person name="Birren B."/>
        </authorList>
    </citation>
    <scope>NUCLEOTIDE SEQUENCE [LARGE SCALE GENOMIC DNA]</scope>
    <source>
        <strain evidence="2 3">CBS 119918</strain>
    </source>
</reference>
<dbReference type="SUPFAM" id="SSF53335">
    <property type="entry name" value="S-adenosyl-L-methionine-dependent methyltransferases"/>
    <property type="match status" value="1"/>
</dbReference>
<keyword evidence="1" id="KW-0489">Methyltransferase</keyword>
<dbReference type="InterPro" id="IPR029063">
    <property type="entry name" value="SAM-dependent_MTases_sf"/>
</dbReference>
<evidence type="ECO:0000313" key="2">
    <source>
        <dbReference type="EMBL" id="KEF51166.1"/>
    </source>
</evidence>
<feature type="binding site" evidence="1">
    <location>
        <position position="169"/>
    </location>
    <ligand>
        <name>S-adenosyl-L-methionine</name>
        <dbReference type="ChEBI" id="CHEBI:59789"/>
    </ligand>
</feature>
<dbReference type="EC" id="2.1.1.-" evidence="1"/>
<keyword evidence="1" id="KW-0949">S-adenosyl-L-methionine</keyword>
<dbReference type="GO" id="GO:0032259">
    <property type="term" value="P:methylation"/>
    <property type="evidence" value="ECO:0007669"/>
    <property type="project" value="UniProtKB-KW"/>
</dbReference>
<dbReference type="InterPro" id="IPR019410">
    <property type="entry name" value="Methyltransf_16"/>
</dbReference>
<keyword evidence="1" id="KW-0808">Transferase</keyword>
<gene>
    <name evidence="1" type="primary">EFM6</name>
    <name evidence="2" type="ORF">A1O9_12780</name>
</gene>
<dbReference type="InterPro" id="IPR033684">
    <property type="entry name" value="EFM6"/>
</dbReference>
<evidence type="ECO:0000256" key="1">
    <source>
        <dbReference type="HAMAP-Rule" id="MF_03198"/>
    </source>
</evidence>
<feature type="binding site" evidence="1">
    <location>
        <position position="116"/>
    </location>
    <ligand>
        <name>S-adenosyl-L-methionine</name>
        <dbReference type="ChEBI" id="CHEBI:59789"/>
    </ligand>
</feature>
<accession>A0A072NU58</accession>
<keyword evidence="3" id="KW-1185">Reference proteome</keyword>
<evidence type="ECO:0000313" key="3">
    <source>
        <dbReference type="Proteomes" id="UP000027920"/>
    </source>
</evidence>
<organism evidence="2 3">
    <name type="scientific">Exophiala aquamarina CBS 119918</name>
    <dbReference type="NCBI Taxonomy" id="1182545"/>
    <lineage>
        <taxon>Eukaryota</taxon>
        <taxon>Fungi</taxon>
        <taxon>Dikarya</taxon>
        <taxon>Ascomycota</taxon>
        <taxon>Pezizomycotina</taxon>
        <taxon>Eurotiomycetes</taxon>
        <taxon>Chaetothyriomycetidae</taxon>
        <taxon>Chaetothyriales</taxon>
        <taxon>Herpotrichiellaceae</taxon>
        <taxon>Exophiala</taxon>
    </lineage>
</organism>
<dbReference type="Gene3D" id="3.40.50.150">
    <property type="entry name" value="Vaccinia Virus protein VP39"/>
    <property type="match status" value="1"/>
</dbReference>
<dbReference type="Proteomes" id="UP000027920">
    <property type="component" value="Unassembled WGS sequence"/>
</dbReference>
<feature type="binding site" evidence="1">
    <location>
        <begin position="88"/>
        <end position="90"/>
    </location>
    <ligand>
        <name>S-adenosyl-L-methionine</name>
        <dbReference type="ChEBI" id="CHEBI:59789"/>
    </ligand>
</feature>
<comment type="function">
    <text evidence="1">S-adenosyl-L-methionine-dependent protein-lysine N-methyltransferase that methylates elongation factor 1-alpha.</text>
</comment>
<keyword evidence="1" id="KW-0963">Cytoplasm</keyword>
<sequence length="252" mass="27857">MLASRSPSPDNDVLAISTALIPERAAKPAATSTITFGNLLPLTRALVLHEDLQEGCGGQLWPAGMVLAKYMLQYHKISLKDKTVLEIGAGGGLVGLAVALGCEFAGSEDHKLYITDQIPMLALMKKNIAMNHVGDRVEALVYDWGTPPPDKVLRNTGETTQHPDIVLAADCVYFEPTFPLLLQTMGDLIGPDTVCYFCFKKRRKADMRFIRDMKKKFAVDAIQYDSREVDQRQGIFLYHVRMKPGTSSSKKN</sequence>